<dbReference type="InterPro" id="IPR007347">
    <property type="entry name" value="SpoVS"/>
</dbReference>
<keyword evidence="1" id="KW-0694">RNA-binding</keyword>
<evidence type="ECO:0000313" key="2">
    <source>
        <dbReference type="EMBL" id="CAE4577262.1"/>
    </source>
</evidence>
<reference evidence="2" key="1">
    <citation type="submission" date="2021-01" db="EMBL/GenBank/DDBJ databases">
        <authorList>
            <person name="Corre E."/>
            <person name="Pelletier E."/>
            <person name="Niang G."/>
            <person name="Scheremetjew M."/>
            <person name="Finn R."/>
            <person name="Kale V."/>
            <person name="Holt S."/>
            <person name="Cochrane G."/>
            <person name="Meng A."/>
            <person name="Brown T."/>
            <person name="Cohen L."/>
        </authorList>
    </citation>
    <scope>NUCLEOTIDE SEQUENCE</scope>
    <source>
        <strain evidence="2">CCMP3105</strain>
    </source>
</reference>
<organism evidence="2">
    <name type="scientific">Alexandrium monilatum</name>
    <dbReference type="NCBI Taxonomy" id="311494"/>
    <lineage>
        <taxon>Eukaryota</taxon>
        <taxon>Sar</taxon>
        <taxon>Alveolata</taxon>
        <taxon>Dinophyceae</taxon>
        <taxon>Gonyaulacales</taxon>
        <taxon>Pyrocystaceae</taxon>
        <taxon>Alexandrium</taxon>
    </lineage>
</organism>
<dbReference type="Pfam" id="PF04232">
    <property type="entry name" value="SpoVS"/>
    <property type="match status" value="2"/>
</dbReference>
<dbReference type="PANTHER" id="PTHR35331:SF1">
    <property type="entry name" value="STAGE V SPORULATION PROTEIN S"/>
    <property type="match status" value="1"/>
</dbReference>
<sequence>MASRLATRRPGALLCSVCQRRGLAARGGGPRAPLAAAPGVGRPGLWRLPGVPQVVQAGRHILQRGAAAQASDEDENLVATAEAEVAKLGGAIAARVRSFGRASVRSIGSKAAYRCLKAVVNAADYLRQDAGASPDRVLAVSLSEQVARQSDAADAAKRTVMIFEAELREAPPGGEGQASKELIVGAATNAGRAAAAIAAVMRQGQGAGALVRAIGANAVHQALVSAALARKYLENDGDGVRFVVVPSFEDQNSPPKGVKPIRQLVFRILRV</sequence>
<accession>A0A7S4UX67</accession>
<proteinExistence type="predicted"/>
<dbReference type="PANTHER" id="PTHR35331">
    <property type="entry name" value="STAGE V SPORULATION PROTEIN S"/>
    <property type="match status" value="1"/>
</dbReference>
<dbReference type="Gene3D" id="3.30.110.20">
    <property type="entry name" value="Alba-like domain"/>
    <property type="match status" value="2"/>
</dbReference>
<dbReference type="InterPro" id="IPR036882">
    <property type="entry name" value="Alba-like_dom_sf"/>
</dbReference>
<name>A0A7S4UX67_9DINO</name>
<dbReference type="AlphaFoldDB" id="A0A7S4UX67"/>
<dbReference type="EMBL" id="HBNR01025095">
    <property type="protein sequence ID" value="CAE4577262.1"/>
    <property type="molecule type" value="Transcribed_RNA"/>
</dbReference>
<dbReference type="GO" id="GO:0003723">
    <property type="term" value="F:RNA binding"/>
    <property type="evidence" value="ECO:0007669"/>
    <property type="project" value="UniProtKB-KW"/>
</dbReference>
<gene>
    <name evidence="2" type="ORF">AMON00008_LOCUS16882</name>
</gene>
<protein>
    <submittedName>
        <fullName evidence="2">Uncharacterized protein</fullName>
    </submittedName>
</protein>
<evidence type="ECO:0000256" key="1">
    <source>
        <dbReference type="ARBA" id="ARBA00022884"/>
    </source>
</evidence>